<evidence type="ECO:0000313" key="7">
    <source>
        <dbReference type="EMBL" id="KAF9447502.1"/>
    </source>
</evidence>
<keyword evidence="2" id="KW-0808">Transferase</keyword>
<keyword evidence="3" id="KW-0547">Nucleotide-binding</keyword>
<dbReference type="AlphaFoldDB" id="A0A9P6C194"/>
<dbReference type="GO" id="GO:0005524">
    <property type="term" value="F:ATP binding"/>
    <property type="evidence" value="ECO:0007669"/>
    <property type="project" value="UniProtKB-KW"/>
</dbReference>
<proteinExistence type="predicted"/>
<evidence type="ECO:0000256" key="5">
    <source>
        <dbReference type="ARBA" id="ARBA00022840"/>
    </source>
</evidence>
<dbReference type="Pfam" id="PF00069">
    <property type="entry name" value="Pkinase"/>
    <property type="match status" value="1"/>
</dbReference>
<evidence type="ECO:0000256" key="3">
    <source>
        <dbReference type="ARBA" id="ARBA00022741"/>
    </source>
</evidence>
<organism evidence="7 8">
    <name type="scientific">Macrolepiota fuliginosa MF-IS2</name>
    <dbReference type="NCBI Taxonomy" id="1400762"/>
    <lineage>
        <taxon>Eukaryota</taxon>
        <taxon>Fungi</taxon>
        <taxon>Dikarya</taxon>
        <taxon>Basidiomycota</taxon>
        <taxon>Agaricomycotina</taxon>
        <taxon>Agaricomycetes</taxon>
        <taxon>Agaricomycetidae</taxon>
        <taxon>Agaricales</taxon>
        <taxon>Agaricineae</taxon>
        <taxon>Agaricaceae</taxon>
        <taxon>Macrolepiota</taxon>
    </lineage>
</organism>
<sequence length="95" mass="10817">ILALHDIHSRGVVHRDIKFQNIMLHYGHIKLIDFGGDAFPLLFPGVYNPFTIIHPCGTRGFSAPEVWKEEKYSFGVDYFAVGSILHTFLTRKVCV</sequence>
<name>A0A9P6C194_9AGAR</name>
<protein>
    <submittedName>
        <fullName evidence="7">Kinase-like protein</fullName>
    </submittedName>
</protein>
<feature type="domain" description="Protein kinase" evidence="6">
    <location>
        <begin position="1"/>
        <end position="95"/>
    </location>
</feature>
<evidence type="ECO:0000256" key="1">
    <source>
        <dbReference type="ARBA" id="ARBA00022527"/>
    </source>
</evidence>
<dbReference type="InterPro" id="IPR008271">
    <property type="entry name" value="Ser/Thr_kinase_AS"/>
</dbReference>
<dbReference type="EMBL" id="MU151196">
    <property type="protein sequence ID" value="KAF9447502.1"/>
    <property type="molecule type" value="Genomic_DNA"/>
</dbReference>
<dbReference type="Proteomes" id="UP000807342">
    <property type="component" value="Unassembled WGS sequence"/>
</dbReference>
<evidence type="ECO:0000256" key="2">
    <source>
        <dbReference type="ARBA" id="ARBA00022679"/>
    </source>
</evidence>
<evidence type="ECO:0000313" key="8">
    <source>
        <dbReference type="Proteomes" id="UP000807342"/>
    </source>
</evidence>
<dbReference type="OrthoDB" id="4062651at2759"/>
<dbReference type="PANTHER" id="PTHR24351">
    <property type="entry name" value="RIBOSOMAL PROTEIN S6 KINASE"/>
    <property type="match status" value="1"/>
</dbReference>
<accession>A0A9P6C194</accession>
<dbReference type="PROSITE" id="PS50011">
    <property type="entry name" value="PROTEIN_KINASE_DOM"/>
    <property type="match status" value="1"/>
</dbReference>
<gene>
    <name evidence="7" type="ORF">P691DRAFT_671329</name>
</gene>
<keyword evidence="5" id="KW-0067">ATP-binding</keyword>
<evidence type="ECO:0000259" key="6">
    <source>
        <dbReference type="PROSITE" id="PS50011"/>
    </source>
</evidence>
<keyword evidence="4 7" id="KW-0418">Kinase</keyword>
<dbReference type="InterPro" id="IPR000719">
    <property type="entry name" value="Prot_kinase_dom"/>
</dbReference>
<reference evidence="7" key="1">
    <citation type="submission" date="2020-11" db="EMBL/GenBank/DDBJ databases">
        <authorList>
            <consortium name="DOE Joint Genome Institute"/>
            <person name="Ahrendt S."/>
            <person name="Riley R."/>
            <person name="Andreopoulos W."/>
            <person name="Labutti K."/>
            <person name="Pangilinan J."/>
            <person name="Ruiz-Duenas F.J."/>
            <person name="Barrasa J.M."/>
            <person name="Sanchez-Garcia M."/>
            <person name="Camarero S."/>
            <person name="Miyauchi S."/>
            <person name="Serrano A."/>
            <person name="Linde D."/>
            <person name="Babiker R."/>
            <person name="Drula E."/>
            <person name="Ayuso-Fernandez I."/>
            <person name="Pacheco R."/>
            <person name="Padilla G."/>
            <person name="Ferreira P."/>
            <person name="Barriuso J."/>
            <person name="Kellner H."/>
            <person name="Castanera R."/>
            <person name="Alfaro M."/>
            <person name="Ramirez L."/>
            <person name="Pisabarro A.G."/>
            <person name="Kuo A."/>
            <person name="Tritt A."/>
            <person name="Lipzen A."/>
            <person name="He G."/>
            <person name="Yan M."/>
            <person name="Ng V."/>
            <person name="Cullen D."/>
            <person name="Martin F."/>
            <person name="Rosso M.-N."/>
            <person name="Henrissat B."/>
            <person name="Hibbett D."/>
            <person name="Martinez A.T."/>
            <person name="Grigoriev I.V."/>
        </authorList>
    </citation>
    <scope>NUCLEOTIDE SEQUENCE</scope>
    <source>
        <strain evidence="7">MF-IS2</strain>
    </source>
</reference>
<dbReference type="PROSITE" id="PS00108">
    <property type="entry name" value="PROTEIN_KINASE_ST"/>
    <property type="match status" value="1"/>
</dbReference>
<feature type="non-terminal residue" evidence="7">
    <location>
        <position position="1"/>
    </location>
</feature>
<keyword evidence="8" id="KW-1185">Reference proteome</keyword>
<dbReference type="GO" id="GO:0004674">
    <property type="term" value="F:protein serine/threonine kinase activity"/>
    <property type="evidence" value="ECO:0007669"/>
    <property type="project" value="UniProtKB-KW"/>
</dbReference>
<dbReference type="SUPFAM" id="SSF56112">
    <property type="entry name" value="Protein kinase-like (PK-like)"/>
    <property type="match status" value="1"/>
</dbReference>
<comment type="caution">
    <text evidence="7">The sequence shown here is derived from an EMBL/GenBank/DDBJ whole genome shotgun (WGS) entry which is preliminary data.</text>
</comment>
<evidence type="ECO:0000256" key="4">
    <source>
        <dbReference type="ARBA" id="ARBA00022777"/>
    </source>
</evidence>
<keyword evidence="1" id="KW-0723">Serine/threonine-protein kinase</keyword>
<dbReference type="InterPro" id="IPR011009">
    <property type="entry name" value="Kinase-like_dom_sf"/>
</dbReference>
<dbReference type="Gene3D" id="1.10.510.10">
    <property type="entry name" value="Transferase(Phosphotransferase) domain 1"/>
    <property type="match status" value="1"/>
</dbReference>